<evidence type="ECO:0000313" key="2">
    <source>
        <dbReference type="EMBL" id="AMD90194.1"/>
    </source>
</evidence>
<dbReference type="EMBL" id="CP014229">
    <property type="protein sequence ID" value="AMD90194.1"/>
    <property type="molecule type" value="Genomic_DNA"/>
</dbReference>
<evidence type="ECO:0000313" key="3">
    <source>
        <dbReference type="Proteomes" id="UP000069241"/>
    </source>
</evidence>
<dbReference type="SUPFAM" id="SSF53271">
    <property type="entry name" value="PRTase-like"/>
    <property type="match status" value="1"/>
</dbReference>
<dbReference type="InterPro" id="IPR051910">
    <property type="entry name" value="ComF/GntX_DNA_util-trans"/>
</dbReference>
<dbReference type="InterPro" id="IPR000836">
    <property type="entry name" value="PRTase_dom"/>
</dbReference>
<dbReference type="InterPro" id="IPR029057">
    <property type="entry name" value="PRTase-like"/>
</dbReference>
<name>A0A0X8JJZ4_9BACT</name>
<reference evidence="3" key="1">
    <citation type="submission" date="2016-02" db="EMBL/GenBank/DDBJ databases">
        <authorList>
            <person name="Holder M.E."/>
            <person name="Ajami N.J."/>
            <person name="Petrosino J.F."/>
        </authorList>
    </citation>
    <scope>NUCLEOTIDE SEQUENCE [LARGE SCALE GENOMIC DNA]</scope>
    <source>
        <strain evidence="3">CCUG 45958</strain>
    </source>
</reference>
<gene>
    <name evidence="2" type="ORF">AXF13_08695</name>
</gene>
<dbReference type="Proteomes" id="UP000069241">
    <property type="component" value="Chromosome"/>
</dbReference>
<protein>
    <submittedName>
        <fullName evidence="2">Competence protein ComF</fullName>
    </submittedName>
</protein>
<dbReference type="AlphaFoldDB" id="A0A0X8JJZ4"/>
<dbReference type="STRING" id="44742.AXF13_08695"/>
<proteinExistence type="inferred from homology"/>
<keyword evidence="3" id="KW-1185">Reference proteome</keyword>
<evidence type="ECO:0000256" key="1">
    <source>
        <dbReference type="ARBA" id="ARBA00008007"/>
    </source>
</evidence>
<dbReference type="PANTHER" id="PTHR47505">
    <property type="entry name" value="DNA UTILIZATION PROTEIN YHGH"/>
    <property type="match status" value="1"/>
</dbReference>
<dbReference type="PANTHER" id="PTHR47505:SF1">
    <property type="entry name" value="DNA UTILIZATION PROTEIN YHGH"/>
    <property type="match status" value="1"/>
</dbReference>
<organism evidence="2 3">
    <name type="scientific">Desulfovibrio fairfieldensis</name>
    <dbReference type="NCBI Taxonomy" id="44742"/>
    <lineage>
        <taxon>Bacteria</taxon>
        <taxon>Pseudomonadati</taxon>
        <taxon>Thermodesulfobacteriota</taxon>
        <taxon>Desulfovibrionia</taxon>
        <taxon>Desulfovibrionales</taxon>
        <taxon>Desulfovibrionaceae</taxon>
        <taxon>Desulfovibrio</taxon>
    </lineage>
</organism>
<dbReference type="CDD" id="cd06223">
    <property type="entry name" value="PRTases_typeI"/>
    <property type="match status" value="1"/>
</dbReference>
<accession>A0A0X8JJZ4</accession>
<dbReference type="Gene3D" id="3.40.50.2020">
    <property type="match status" value="1"/>
</dbReference>
<comment type="similarity">
    <text evidence="1">Belongs to the ComF/GntX family.</text>
</comment>
<sequence>MIPGFLRRWCRALGLSQTRCAHCLRPFSPLETASGASPATGPGGAAAPLCPECCLLFLPYNGPRCPRCGLPPVEIGTDKQTADASSRPAPLSRCGQCLQEEPPWDGLACYGLYEGALRDALLRLKFGGELSLAPLLGACLLEASRCLPRPDALLAVPQHPAHLRRRGFNQAHELAKALHRLTGLPLRPELLHRVKPAPPQAGLAAAQRRRNVRRAFQAAPDAANLCLWLIDDVMTTGSTLAEACRALRAAGARETRVLFVARTPRRD</sequence>
<dbReference type="KEGG" id="dfi:AXF13_08695"/>
<dbReference type="RefSeq" id="WP_062252638.1">
    <property type="nucleotide sequence ID" value="NZ_CP014229.1"/>
</dbReference>